<evidence type="ECO:0000313" key="3">
    <source>
        <dbReference type="Proteomes" id="UP000241434"/>
    </source>
</evidence>
<dbReference type="NCBIfam" id="TIGR00004">
    <property type="entry name" value="Rid family detoxifying hydrolase"/>
    <property type="match status" value="1"/>
</dbReference>
<gene>
    <name evidence="2" type="ORF">UF10_05535</name>
</gene>
<evidence type="ECO:0000313" key="2">
    <source>
        <dbReference type="EMBL" id="PSJ31388.1"/>
    </source>
</evidence>
<dbReference type="InterPro" id="IPR006175">
    <property type="entry name" value="YjgF/YER057c/UK114"/>
</dbReference>
<keyword evidence="3" id="KW-1185">Reference proteome</keyword>
<accession>A0A2P7Q086</accession>
<name>A0A2P7Q086_9FIRM</name>
<dbReference type="PANTHER" id="PTHR11803">
    <property type="entry name" value="2-IMINOBUTANOATE/2-IMINOPROPANOATE DEAMINASE RIDA"/>
    <property type="match status" value="1"/>
</dbReference>
<protein>
    <submittedName>
        <fullName evidence="2">Endoribonuclease L-PSP</fullName>
    </submittedName>
</protein>
<dbReference type="InterPro" id="IPR006056">
    <property type="entry name" value="RidA"/>
</dbReference>
<dbReference type="Proteomes" id="UP000241434">
    <property type="component" value="Unassembled WGS sequence"/>
</dbReference>
<reference evidence="2" key="1">
    <citation type="thesis" date="2015" institute="Rutgers" country="The State University of New Jersey, 14 College Farm Rd., New Brunswick, NJ, USA">
        <title>Ammonia toxicity in bacteria and its implications for treatment of and resource recovery from highly nitrogenous organic wastes.</title>
        <authorList>
            <person name="Luther A.K."/>
        </authorList>
    </citation>
    <scope>NUCLEOTIDE SEQUENCE</scope>
    <source>
        <strain evidence="2">RT-10B</strain>
    </source>
</reference>
<dbReference type="GO" id="GO:0005829">
    <property type="term" value="C:cytosol"/>
    <property type="evidence" value="ECO:0007669"/>
    <property type="project" value="TreeGrafter"/>
</dbReference>
<evidence type="ECO:0000256" key="1">
    <source>
        <dbReference type="ARBA" id="ARBA00010552"/>
    </source>
</evidence>
<dbReference type="PANTHER" id="PTHR11803:SF58">
    <property type="entry name" value="PROTEIN HMF1-RELATED"/>
    <property type="match status" value="1"/>
</dbReference>
<dbReference type="GO" id="GO:0019239">
    <property type="term" value="F:deaminase activity"/>
    <property type="evidence" value="ECO:0007669"/>
    <property type="project" value="TreeGrafter"/>
</dbReference>
<proteinExistence type="inferred from homology"/>
<dbReference type="EMBL" id="JYGE01000004">
    <property type="protein sequence ID" value="PSJ31388.1"/>
    <property type="molecule type" value="Genomic_DNA"/>
</dbReference>
<sequence length="125" mass="13238">MSEVLFTKNAPAAVGPYSQAIKEGNILYCSGQIPLVPETGELVQGDIKAQAAQALKNVKAVLTEAGAKETNVVKTTVYLTDMADFGGVNEVYADFFGDHKPARSCVAVKELPKGAKVEIEVLVVL</sequence>
<dbReference type="InterPro" id="IPR019897">
    <property type="entry name" value="RidA_CS"/>
</dbReference>
<comment type="caution">
    <text evidence="2">The sequence shown here is derived from an EMBL/GenBank/DDBJ whole genome shotgun (WGS) entry which is preliminary data.</text>
</comment>
<dbReference type="SUPFAM" id="SSF55298">
    <property type="entry name" value="YjgF-like"/>
    <property type="match status" value="1"/>
</dbReference>
<dbReference type="InterPro" id="IPR035959">
    <property type="entry name" value="RutC-like_sf"/>
</dbReference>
<comment type="similarity">
    <text evidence="1">Belongs to the RutC family.</text>
</comment>
<dbReference type="RefSeq" id="WP_106776846.1">
    <property type="nucleotide sequence ID" value="NZ_JBGGGQ010000001.1"/>
</dbReference>
<dbReference type="OrthoDB" id="9803101at2"/>
<dbReference type="Pfam" id="PF01042">
    <property type="entry name" value="Ribonuc_L-PSP"/>
    <property type="match status" value="1"/>
</dbReference>
<dbReference type="AlphaFoldDB" id="A0A2P7Q086"/>
<dbReference type="PROSITE" id="PS01094">
    <property type="entry name" value="UPF0076"/>
    <property type="match status" value="1"/>
</dbReference>
<dbReference type="CDD" id="cd00448">
    <property type="entry name" value="YjgF_YER057c_UK114_family"/>
    <property type="match status" value="1"/>
</dbReference>
<dbReference type="FunFam" id="3.30.1330.40:FF:000001">
    <property type="entry name" value="L-PSP family endoribonuclease"/>
    <property type="match status" value="1"/>
</dbReference>
<dbReference type="Gene3D" id="3.30.1330.40">
    <property type="entry name" value="RutC-like"/>
    <property type="match status" value="1"/>
</dbReference>
<organism evidence="2 3">
    <name type="scientific">Peptostreptococcus russellii</name>
    <dbReference type="NCBI Taxonomy" id="215200"/>
    <lineage>
        <taxon>Bacteria</taxon>
        <taxon>Bacillati</taxon>
        <taxon>Bacillota</taxon>
        <taxon>Clostridia</taxon>
        <taxon>Peptostreptococcales</taxon>
        <taxon>Peptostreptococcaceae</taxon>
        <taxon>Peptostreptococcus</taxon>
    </lineage>
</organism>